<keyword evidence="2" id="KW-1185">Reference proteome</keyword>
<evidence type="ECO:0000313" key="1">
    <source>
        <dbReference type="EMBL" id="KAJ8305666.1"/>
    </source>
</evidence>
<accession>A0ABQ9EP24</accession>
<sequence length="88" mass="9835">METKNEKPKTIKTKIAGLLTSISNKIISSLGSAMARQTTDQTDLWVPYGARVRDYKTWVDEKFPSAYRFVSMIIVADNTLLPSAIQAL</sequence>
<evidence type="ECO:0000313" key="2">
    <source>
        <dbReference type="Proteomes" id="UP001217089"/>
    </source>
</evidence>
<dbReference type="EMBL" id="JARBDR010000813">
    <property type="protein sequence ID" value="KAJ8305666.1"/>
    <property type="molecule type" value="Genomic_DNA"/>
</dbReference>
<proteinExistence type="predicted"/>
<dbReference type="Proteomes" id="UP001217089">
    <property type="component" value="Unassembled WGS sequence"/>
</dbReference>
<protein>
    <submittedName>
        <fullName evidence="1">Uncharacterized protein</fullName>
    </submittedName>
</protein>
<reference evidence="1 2" key="1">
    <citation type="submission" date="2022-12" db="EMBL/GenBank/DDBJ databases">
        <title>Chromosome-level genome of Tegillarca granosa.</title>
        <authorList>
            <person name="Kim J."/>
        </authorList>
    </citation>
    <scope>NUCLEOTIDE SEQUENCE [LARGE SCALE GENOMIC DNA]</scope>
    <source>
        <strain evidence="1">Teg-2019</strain>
        <tissue evidence="1">Adductor muscle</tissue>
    </source>
</reference>
<gene>
    <name evidence="1" type="ORF">KUTeg_016211</name>
</gene>
<name>A0ABQ9EP24_TEGGR</name>
<comment type="caution">
    <text evidence="1">The sequence shown here is derived from an EMBL/GenBank/DDBJ whole genome shotgun (WGS) entry which is preliminary data.</text>
</comment>
<organism evidence="1 2">
    <name type="scientific">Tegillarca granosa</name>
    <name type="common">Malaysian cockle</name>
    <name type="synonym">Anadara granosa</name>
    <dbReference type="NCBI Taxonomy" id="220873"/>
    <lineage>
        <taxon>Eukaryota</taxon>
        <taxon>Metazoa</taxon>
        <taxon>Spiralia</taxon>
        <taxon>Lophotrochozoa</taxon>
        <taxon>Mollusca</taxon>
        <taxon>Bivalvia</taxon>
        <taxon>Autobranchia</taxon>
        <taxon>Pteriomorphia</taxon>
        <taxon>Arcoida</taxon>
        <taxon>Arcoidea</taxon>
        <taxon>Arcidae</taxon>
        <taxon>Tegillarca</taxon>
    </lineage>
</organism>